<dbReference type="Pfam" id="PF15929">
    <property type="entry name" value="Myofilin"/>
    <property type="match status" value="1"/>
</dbReference>
<reference evidence="1" key="2">
    <citation type="journal article" date="2023" name="Commun. Biol.">
        <title>Intrasexual cuticular hydrocarbon dimorphism in a wasp sheds light on hydrocarbon biosynthesis genes in Hymenoptera.</title>
        <authorList>
            <person name="Moris V.C."/>
            <person name="Podsiadlowski L."/>
            <person name="Martin S."/>
            <person name="Oeyen J.P."/>
            <person name="Donath A."/>
            <person name="Petersen M."/>
            <person name="Wilbrandt J."/>
            <person name="Misof B."/>
            <person name="Liedtke D."/>
            <person name="Thamm M."/>
            <person name="Scheiner R."/>
            <person name="Schmitt T."/>
            <person name="Niehuis O."/>
        </authorList>
    </citation>
    <scope>NUCLEOTIDE SEQUENCE</scope>
    <source>
        <strain evidence="1">GBR_01_08_01A</strain>
    </source>
</reference>
<dbReference type="Proteomes" id="UP001258017">
    <property type="component" value="Unassembled WGS sequence"/>
</dbReference>
<evidence type="ECO:0000313" key="1">
    <source>
        <dbReference type="EMBL" id="KAK2582499.1"/>
    </source>
</evidence>
<dbReference type="AlphaFoldDB" id="A0AAD9VQ12"/>
<comment type="caution">
    <text evidence="1">The sequence shown here is derived from an EMBL/GenBank/DDBJ whole genome shotgun (WGS) entry which is preliminary data.</text>
</comment>
<evidence type="ECO:0000313" key="2">
    <source>
        <dbReference type="Proteomes" id="UP001258017"/>
    </source>
</evidence>
<keyword evidence="2" id="KW-1185">Reference proteome</keyword>
<gene>
    <name evidence="1" type="ORF">KPH14_004800</name>
</gene>
<protein>
    <submittedName>
        <fullName evidence="1">Uncharacterized protein</fullName>
    </submittedName>
</protein>
<accession>A0AAD9VQ12</accession>
<dbReference type="EMBL" id="JAIFRP010000031">
    <property type="protein sequence ID" value="KAK2582499.1"/>
    <property type="molecule type" value="Genomic_DNA"/>
</dbReference>
<reference evidence="1" key="1">
    <citation type="submission" date="2021-08" db="EMBL/GenBank/DDBJ databases">
        <authorList>
            <person name="Misof B."/>
            <person name="Oliver O."/>
            <person name="Podsiadlowski L."/>
            <person name="Donath A."/>
            <person name="Peters R."/>
            <person name="Mayer C."/>
            <person name="Rust J."/>
            <person name="Gunkel S."/>
            <person name="Lesny P."/>
            <person name="Martin S."/>
            <person name="Oeyen J.P."/>
            <person name="Petersen M."/>
            <person name="Panagiotis P."/>
            <person name="Wilbrandt J."/>
            <person name="Tanja T."/>
        </authorList>
    </citation>
    <scope>NUCLEOTIDE SEQUENCE</scope>
    <source>
        <strain evidence="1">GBR_01_08_01A</strain>
        <tissue evidence="1">Thorax + abdomen</tissue>
    </source>
</reference>
<name>A0AAD9VQ12_9HYME</name>
<organism evidence="1 2">
    <name type="scientific">Odynerus spinipes</name>
    <dbReference type="NCBI Taxonomy" id="1348599"/>
    <lineage>
        <taxon>Eukaryota</taxon>
        <taxon>Metazoa</taxon>
        <taxon>Ecdysozoa</taxon>
        <taxon>Arthropoda</taxon>
        <taxon>Hexapoda</taxon>
        <taxon>Insecta</taxon>
        <taxon>Pterygota</taxon>
        <taxon>Neoptera</taxon>
        <taxon>Endopterygota</taxon>
        <taxon>Hymenoptera</taxon>
        <taxon>Apocrita</taxon>
        <taxon>Aculeata</taxon>
        <taxon>Vespoidea</taxon>
        <taxon>Vespidae</taxon>
        <taxon>Eumeninae</taxon>
        <taxon>Odynerus</taxon>
    </lineage>
</organism>
<proteinExistence type="predicted"/>
<sequence>MIGRNEPITRKAKFWQSYVRALKGTDDIRAPEHTHRPRSIFRTDYPELHTTSPNWPFGKSIFENPIHAADRINVPGYRYMPVHREIYGYSPRQIYPHQYKPVERFTPGTRPNKWQILNKVVDLSDLRQQQIARKWERRAEITIKYRSRRHCIEATVIKIEQTLSAQVWNSENETRQKLTSLSMVFTHVNTKYRCTAKPFDAEKAWTDHLNRLADIDRLYPSRSPLLARHISPPLSTKKLFDIHGNLLTDDIFPTYSSLLRRKPFFDLLEPSPSAPISAFTRDPWWYPSFAPYIPSYAQYSTPFYLRDSYLSPVKRSYLWSRHPIRPLGALYYYYSQPVPRYHFSSPWYNKH</sequence>
<dbReference type="InterPro" id="IPR031828">
    <property type="entry name" value="Myofilin"/>
</dbReference>